<dbReference type="GO" id="GO:0043565">
    <property type="term" value="F:sequence-specific DNA binding"/>
    <property type="evidence" value="ECO:0007669"/>
    <property type="project" value="TreeGrafter"/>
</dbReference>
<proteinExistence type="inferred from homology"/>
<dbReference type="GO" id="GO:0006351">
    <property type="term" value="P:DNA-templated transcription"/>
    <property type="evidence" value="ECO:0007669"/>
    <property type="project" value="TreeGrafter"/>
</dbReference>
<dbReference type="Gene3D" id="1.10.10.10">
    <property type="entry name" value="Winged helix-like DNA-binding domain superfamily/Winged helix DNA-binding domain"/>
    <property type="match status" value="1"/>
</dbReference>
<evidence type="ECO:0000256" key="2">
    <source>
        <dbReference type="ARBA" id="ARBA00023015"/>
    </source>
</evidence>
<dbReference type="InterPro" id="IPR036390">
    <property type="entry name" value="WH_DNA-bd_sf"/>
</dbReference>
<dbReference type="CDD" id="cd08422">
    <property type="entry name" value="PBP2_CrgA_like"/>
    <property type="match status" value="1"/>
</dbReference>
<comment type="caution">
    <text evidence="6">The sequence shown here is derived from an EMBL/GenBank/DDBJ whole genome shotgun (WGS) entry which is preliminary data.</text>
</comment>
<dbReference type="PANTHER" id="PTHR30537:SF5">
    <property type="entry name" value="HTH-TYPE TRANSCRIPTIONAL ACTIVATOR TTDR-RELATED"/>
    <property type="match status" value="1"/>
</dbReference>
<dbReference type="PANTHER" id="PTHR30537">
    <property type="entry name" value="HTH-TYPE TRANSCRIPTIONAL REGULATOR"/>
    <property type="match status" value="1"/>
</dbReference>
<dbReference type="InterPro" id="IPR058163">
    <property type="entry name" value="LysR-type_TF_proteobact-type"/>
</dbReference>
<evidence type="ECO:0000256" key="1">
    <source>
        <dbReference type="ARBA" id="ARBA00009437"/>
    </source>
</evidence>
<protein>
    <submittedName>
        <fullName evidence="6">LysR family transcriptional regulator</fullName>
    </submittedName>
</protein>
<dbReference type="AlphaFoldDB" id="A0A6L7I5M3"/>
<reference evidence="6 7" key="1">
    <citation type="submission" date="2019-12" db="EMBL/GenBank/DDBJ databases">
        <title>Shewanella insulae sp. nov., isolated from a tidal flat.</title>
        <authorList>
            <person name="Yoon J.-H."/>
        </authorList>
    </citation>
    <scope>NUCLEOTIDE SEQUENCE [LARGE SCALE GENOMIC DNA]</scope>
    <source>
        <strain evidence="6 7">JBTF-M18</strain>
    </source>
</reference>
<dbReference type="PRINTS" id="PR00039">
    <property type="entry name" value="HTHLYSR"/>
</dbReference>
<dbReference type="Gene3D" id="3.40.190.290">
    <property type="match status" value="1"/>
</dbReference>
<dbReference type="Proteomes" id="UP000474778">
    <property type="component" value="Unassembled WGS sequence"/>
</dbReference>
<name>A0A6L7I5M3_9GAMM</name>
<evidence type="ECO:0000313" key="6">
    <source>
        <dbReference type="EMBL" id="MXR70701.1"/>
    </source>
</evidence>
<gene>
    <name evidence="6" type="ORF">GNT65_18765</name>
</gene>
<evidence type="ECO:0000256" key="4">
    <source>
        <dbReference type="ARBA" id="ARBA00023163"/>
    </source>
</evidence>
<dbReference type="InterPro" id="IPR036388">
    <property type="entry name" value="WH-like_DNA-bd_sf"/>
</dbReference>
<accession>A0A6L7I5M3</accession>
<keyword evidence="3" id="KW-0238">DNA-binding</keyword>
<dbReference type="FunFam" id="1.10.10.10:FF:000001">
    <property type="entry name" value="LysR family transcriptional regulator"/>
    <property type="match status" value="1"/>
</dbReference>
<feature type="domain" description="HTH lysR-type" evidence="5">
    <location>
        <begin position="16"/>
        <end position="69"/>
    </location>
</feature>
<comment type="similarity">
    <text evidence="1">Belongs to the LysR transcriptional regulatory family.</text>
</comment>
<organism evidence="6 7">
    <name type="scientific">Shewanella insulae</name>
    <dbReference type="NCBI Taxonomy" id="2681496"/>
    <lineage>
        <taxon>Bacteria</taxon>
        <taxon>Pseudomonadati</taxon>
        <taxon>Pseudomonadota</taxon>
        <taxon>Gammaproteobacteria</taxon>
        <taxon>Alteromonadales</taxon>
        <taxon>Shewanellaceae</taxon>
        <taxon>Shewanella</taxon>
    </lineage>
</organism>
<dbReference type="SUPFAM" id="SSF53850">
    <property type="entry name" value="Periplasmic binding protein-like II"/>
    <property type="match status" value="1"/>
</dbReference>
<dbReference type="EMBL" id="WRPA01000023">
    <property type="protein sequence ID" value="MXR70701.1"/>
    <property type="molecule type" value="Genomic_DNA"/>
</dbReference>
<sequence length="305" mass="33542">MIRMFRKNEQKRLAYQMLVFDEVVNQGSFTAAAEALGHTKSAVSQYVSQLEQDLGVKLLTRSTRQLHLTAQGEAMAQRSRQLWRLLTETLEAAHDQQAVPGGRMAITAPLAFEAPLLTPIIADLCRQYPQLLPEMHYDDARLDILQHNLDMAISVGPQKDSGYHAIPIGRLDSVLVAAPSYINRSAAITAESLRGHSLIVLPWQRPLVLEGPSGLAFEAVKEIKVNTSISAINSAIGGVGIALVPSIFIETELSLGKLQRVLPEYGGPSREVFAIHAYQQQLPLALRLVVERLKEAFRQKAPVSA</sequence>
<evidence type="ECO:0000313" key="7">
    <source>
        <dbReference type="Proteomes" id="UP000474778"/>
    </source>
</evidence>
<dbReference type="InterPro" id="IPR000847">
    <property type="entry name" value="LysR_HTH_N"/>
</dbReference>
<dbReference type="PROSITE" id="PS50931">
    <property type="entry name" value="HTH_LYSR"/>
    <property type="match status" value="1"/>
</dbReference>
<dbReference type="Pfam" id="PF03466">
    <property type="entry name" value="LysR_substrate"/>
    <property type="match status" value="1"/>
</dbReference>
<dbReference type="InterPro" id="IPR005119">
    <property type="entry name" value="LysR_subst-bd"/>
</dbReference>
<keyword evidence="4" id="KW-0804">Transcription</keyword>
<keyword evidence="2" id="KW-0805">Transcription regulation</keyword>
<dbReference type="SUPFAM" id="SSF46785">
    <property type="entry name" value="Winged helix' DNA-binding domain"/>
    <property type="match status" value="1"/>
</dbReference>
<evidence type="ECO:0000256" key="3">
    <source>
        <dbReference type="ARBA" id="ARBA00023125"/>
    </source>
</evidence>
<dbReference type="GO" id="GO:0003700">
    <property type="term" value="F:DNA-binding transcription factor activity"/>
    <property type="evidence" value="ECO:0007669"/>
    <property type="project" value="InterPro"/>
</dbReference>
<evidence type="ECO:0000259" key="5">
    <source>
        <dbReference type="PROSITE" id="PS50931"/>
    </source>
</evidence>
<keyword evidence="7" id="KW-1185">Reference proteome</keyword>
<dbReference type="Pfam" id="PF00126">
    <property type="entry name" value="HTH_1"/>
    <property type="match status" value="1"/>
</dbReference>